<keyword evidence="2" id="KW-1185">Reference proteome</keyword>
<evidence type="ECO:0000313" key="2">
    <source>
        <dbReference type="Proteomes" id="UP000887116"/>
    </source>
</evidence>
<evidence type="ECO:0000313" key="1">
    <source>
        <dbReference type="EMBL" id="GFR26509.1"/>
    </source>
</evidence>
<gene>
    <name evidence="1" type="ORF">TNCT_55101</name>
</gene>
<accession>A0A8X6IQC3</accession>
<comment type="caution">
    <text evidence="1">The sequence shown here is derived from an EMBL/GenBank/DDBJ whole genome shotgun (WGS) entry which is preliminary data.</text>
</comment>
<organism evidence="1 2">
    <name type="scientific">Trichonephila clavata</name>
    <name type="common">Joro spider</name>
    <name type="synonym">Nephila clavata</name>
    <dbReference type="NCBI Taxonomy" id="2740835"/>
    <lineage>
        <taxon>Eukaryota</taxon>
        <taxon>Metazoa</taxon>
        <taxon>Ecdysozoa</taxon>
        <taxon>Arthropoda</taxon>
        <taxon>Chelicerata</taxon>
        <taxon>Arachnida</taxon>
        <taxon>Araneae</taxon>
        <taxon>Araneomorphae</taxon>
        <taxon>Entelegynae</taxon>
        <taxon>Araneoidea</taxon>
        <taxon>Nephilidae</taxon>
        <taxon>Trichonephila</taxon>
    </lineage>
</organism>
<reference evidence="1" key="1">
    <citation type="submission" date="2020-07" db="EMBL/GenBank/DDBJ databases">
        <title>Multicomponent nature underlies the extraordinary mechanical properties of spider dragline silk.</title>
        <authorList>
            <person name="Kono N."/>
            <person name="Nakamura H."/>
            <person name="Mori M."/>
            <person name="Yoshida Y."/>
            <person name="Ohtoshi R."/>
            <person name="Malay A.D."/>
            <person name="Moran D.A.P."/>
            <person name="Tomita M."/>
            <person name="Numata K."/>
            <person name="Arakawa K."/>
        </authorList>
    </citation>
    <scope>NUCLEOTIDE SEQUENCE</scope>
</reference>
<proteinExistence type="predicted"/>
<dbReference type="Proteomes" id="UP000887116">
    <property type="component" value="Unassembled WGS sequence"/>
</dbReference>
<dbReference type="AlphaFoldDB" id="A0A8X6IQC3"/>
<name>A0A8X6IQC3_TRICU</name>
<sequence>MHIVYGRDLCNEIWISKRGDRLEAVRYSTKLKVRGLFVGKDKPFLCVPPMDWLVIMDLSKLNAFILRDLNQIC</sequence>
<protein>
    <submittedName>
        <fullName evidence="1">Uncharacterized protein</fullName>
    </submittedName>
</protein>
<dbReference type="EMBL" id="BMAO01008792">
    <property type="protein sequence ID" value="GFR26509.1"/>
    <property type="molecule type" value="Genomic_DNA"/>
</dbReference>